<keyword evidence="2" id="KW-1185">Reference proteome</keyword>
<evidence type="ECO:0000313" key="2">
    <source>
        <dbReference type="Proteomes" id="UP000789525"/>
    </source>
</evidence>
<gene>
    <name evidence="1" type="ORF">ACOLOM_LOCUS3978</name>
</gene>
<protein>
    <submittedName>
        <fullName evidence="1">555_t:CDS:1</fullName>
    </submittedName>
</protein>
<evidence type="ECO:0000313" key="1">
    <source>
        <dbReference type="EMBL" id="CAG8528652.1"/>
    </source>
</evidence>
<proteinExistence type="predicted"/>
<sequence>MPSTYRTKYAHSASSLVLVSEDGNLTEDISTSSSSVSLDSSLPFPYEKIKKRNSSRKIRTLSHHRSYNNQPSPIDEATEPDPQENSKSNVSTARNSLFNSSHPGGVLSWFRRRVSERGLKSKIKSQDSTTITEKSLEK</sequence>
<dbReference type="Proteomes" id="UP000789525">
    <property type="component" value="Unassembled WGS sequence"/>
</dbReference>
<organism evidence="1 2">
    <name type="scientific">Acaulospora colombiana</name>
    <dbReference type="NCBI Taxonomy" id="27376"/>
    <lineage>
        <taxon>Eukaryota</taxon>
        <taxon>Fungi</taxon>
        <taxon>Fungi incertae sedis</taxon>
        <taxon>Mucoromycota</taxon>
        <taxon>Glomeromycotina</taxon>
        <taxon>Glomeromycetes</taxon>
        <taxon>Diversisporales</taxon>
        <taxon>Acaulosporaceae</taxon>
        <taxon>Acaulospora</taxon>
    </lineage>
</organism>
<comment type="caution">
    <text evidence="1">The sequence shown here is derived from an EMBL/GenBank/DDBJ whole genome shotgun (WGS) entry which is preliminary data.</text>
</comment>
<name>A0ACA9LKD7_9GLOM</name>
<dbReference type="EMBL" id="CAJVPT010006212">
    <property type="protein sequence ID" value="CAG8528652.1"/>
    <property type="molecule type" value="Genomic_DNA"/>
</dbReference>
<reference evidence="1" key="1">
    <citation type="submission" date="2021-06" db="EMBL/GenBank/DDBJ databases">
        <authorList>
            <person name="Kallberg Y."/>
            <person name="Tangrot J."/>
            <person name="Rosling A."/>
        </authorList>
    </citation>
    <scope>NUCLEOTIDE SEQUENCE</scope>
    <source>
        <strain evidence="1">CL356</strain>
    </source>
</reference>
<accession>A0ACA9LKD7</accession>